<name>A0ACB9SYN0_HOLOL</name>
<protein>
    <submittedName>
        <fullName evidence="1">Polyserase-related</fullName>
    </submittedName>
</protein>
<evidence type="ECO:0000313" key="2">
    <source>
        <dbReference type="Proteomes" id="UP001056778"/>
    </source>
</evidence>
<evidence type="ECO:0000313" key="1">
    <source>
        <dbReference type="EMBL" id="KAI4459636.1"/>
    </source>
</evidence>
<dbReference type="EMBL" id="CM043020">
    <property type="protein sequence ID" value="KAI4459636.1"/>
    <property type="molecule type" value="Genomic_DNA"/>
</dbReference>
<accession>A0ACB9SYN0</accession>
<reference evidence="1" key="1">
    <citation type="submission" date="2022-04" db="EMBL/GenBank/DDBJ databases">
        <title>Chromosome-scale genome assembly of Holotrichia oblita Faldermann.</title>
        <authorList>
            <person name="Rongchong L."/>
        </authorList>
    </citation>
    <scope>NUCLEOTIDE SEQUENCE</scope>
    <source>
        <strain evidence="1">81SQS9</strain>
    </source>
</reference>
<sequence>MTLLILLPLMFATILGDAAADIAYATVPLFDETVVGGSAVAIENYPYQVSVQLLKTHVCGGAIISDRYIVSAAHCFILFPTSWYTIRAGSSIHNFGGQVVKVNTIHRHVNYNPVNLDFDICILDLASFLSFGPNTAPISLPAQNQYYPDDTPAVVTGWGGLIENGAAYIQLQAVWVPIVSNARCKAQYDVTQQAITNSMLCAGYIDGSRDACQGDPGGPLVIDGQLMGVVSWGEACGGAKFPGVYANVSYLRSFITDITKI</sequence>
<proteinExistence type="predicted"/>
<comment type="caution">
    <text evidence="1">The sequence shown here is derived from an EMBL/GenBank/DDBJ whole genome shotgun (WGS) entry which is preliminary data.</text>
</comment>
<organism evidence="1 2">
    <name type="scientific">Holotrichia oblita</name>
    <name type="common">Chafer beetle</name>
    <dbReference type="NCBI Taxonomy" id="644536"/>
    <lineage>
        <taxon>Eukaryota</taxon>
        <taxon>Metazoa</taxon>
        <taxon>Ecdysozoa</taxon>
        <taxon>Arthropoda</taxon>
        <taxon>Hexapoda</taxon>
        <taxon>Insecta</taxon>
        <taxon>Pterygota</taxon>
        <taxon>Neoptera</taxon>
        <taxon>Endopterygota</taxon>
        <taxon>Coleoptera</taxon>
        <taxon>Polyphaga</taxon>
        <taxon>Scarabaeiformia</taxon>
        <taxon>Scarabaeidae</taxon>
        <taxon>Melolonthinae</taxon>
        <taxon>Holotrichia</taxon>
    </lineage>
</organism>
<gene>
    <name evidence="1" type="ORF">MML48_6g00011045</name>
</gene>
<dbReference type="Proteomes" id="UP001056778">
    <property type="component" value="Chromosome 6"/>
</dbReference>
<keyword evidence="2" id="KW-1185">Reference proteome</keyword>